<organism evidence="3 4">
    <name type="scientific">Perkinsus olseni</name>
    <name type="common">Perkinsus atlanticus</name>
    <dbReference type="NCBI Taxonomy" id="32597"/>
    <lineage>
        <taxon>Eukaryota</taxon>
        <taxon>Sar</taxon>
        <taxon>Alveolata</taxon>
        <taxon>Perkinsozoa</taxon>
        <taxon>Perkinsea</taxon>
        <taxon>Perkinsida</taxon>
        <taxon>Perkinsidae</taxon>
        <taxon>Perkinsus</taxon>
    </lineage>
</organism>
<feature type="chain" id="PRO_5029568606" evidence="2">
    <location>
        <begin position="19"/>
        <end position="1336"/>
    </location>
</feature>
<reference evidence="3 4" key="1">
    <citation type="submission" date="2020-04" db="EMBL/GenBank/DDBJ databases">
        <title>Perkinsus olseni comparative genomics.</title>
        <authorList>
            <person name="Bogema D.R."/>
        </authorList>
    </citation>
    <scope>NUCLEOTIDE SEQUENCE [LARGE SCALE GENOMIC DNA]</scope>
    <source>
        <strain evidence="3">00978-12</strain>
    </source>
</reference>
<gene>
    <name evidence="3" type="ORF">FOZ60_016151</name>
</gene>
<evidence type="ECO:0000256" key="2">
    <source>
        <dbReference type="SAM" id="SignalP"/>
    </source>
</evidence>
<proteinExistence type="predicted"/>
<feature type="signal peptide" evidence="2">
    <location>
        <begin position="1"/>
        <end position="18"/>
    </location>
</feature>
<dbReference type="OrthoDB" id="10411614at2759"/>
<accession>A0A7J6P4T7</accession>
<evidence type="ECO:0000313" key="4">
    <source>
        <dbReference type="Proteomes" id="UP000541610"/>
    </source>
</evidence>
<comment type="caution">
    <text evidence="3">The sequence shown here is derived from an EMBL/GenBank/DDBJ whole genome shotgun (WGS) entry which is preliminary data.</text>
</comment>
<sequence length="1336" mass="155388">MLYASIAAALSFVAAAEAHCMASYVWQQDYWTGKDSSYDDFYKALRKDHKYDDYDCGDLYVNVADGSNQGHLAHPDRLAKFMEDYYKHNSKGRVNLFYAGGAKGYDDKKWAPEYVKTYKEFVYKYGPKYHWGPIGISFVDVELDEHAWKDIFDHTDEMKHYLYKHYKYDIYVDVHFYYNYHYKHLVELYMKRADHVSVATYSNTYEGLIKLYKYFFEYTFPHAYGKYYYKYKAKITFVGEGNCESKHSCGKTSFCAYYSDKYDDPKGGIRYAYDAFEKADTYVRRHILSRKQYEHYFGGYGSKRGPLNAVRSLFLKTFRFLNADPSAMTSPSDLLAETLLAETFNTTPFATHADLQLLLDAFGKVLERRGIGKADEGAMKAYRAILAKHREASKRRRAERKPFQFRRRKDVIRSFSSVSSMEPRSPPTPDDSERSDAPHFGLEAVSVMDSVVQESHPSTTPGRVKGPVMVIEEVEEMVSVLPKLDAAVDALEVEGRGRSASPDRSPVSGRRRFDAGKLFSLSIRCVSRRALLRWREGAMAQRSNREGLLLLWKRRALRAFRAAVMERKMLRFREKLVWAYIKSLLGCWKEFTRHRKGIRDRDEELLSSVETIGDFVKDNRLTRAFNRWLDTLRFRRESDRKINKFLTGRAERCIIRWSAVVQDGKNLRATTRTFRLRRGLRALRRFLEASKAEIYRAVEVERSIMKNAWRLWTRYHSWRAGLRAFYATLEPSHETVRQATVVRMRRGALRKWRRAYEIKRAYDGVRRAAVRRRSEAILREWATQLFERLHFQRDCVVHLQKWRLALALHKLAFNRRLGLYKSSGVGYLVERGRLRVLAGVCDAWLGEVRYRLNCSRVEVCVKQRAATSLLTRSLGHWRAQYSHRLLDRARNEMAALQWKRRCLSRFLSAWLGQAVDGRTVREGLSVIAGKVKGVHFNAWLRLAALVRASRLKILTVVFGNWYRESVRVRRSTVEAGQRAAICHQRLVRRVLIGLRDLVGYRRLCRQAGARSSTLAERRQTRLVFGGVAGCGPVVWYGWLELSFGIFEFAWWPGGDGHGGRASKGGLSRGVGGRGFRESLALNLRCDHYLHLRAAPLRSKFLHGWSEAARKLRALGRVEATINAAMEFTRMELALDHWAVQTARAQVLNEIWLVTVPAALLRYRARECLAYWKARVKSEKSSMSRVVMAWRYELPRIMAMERSSESLAVRHWGGKLLKQAMVAFMMAVDEGRELRRARTRLALARFRRREMLLAYHEQVVLRRSTLLAWRRTCRERAEESAVNRADQEMAKLLEIDRLLRPAFQAIRDSAVRRKCFYSVVETGGAKLERENLRSKRG</sequence>
<feature type="region of interest" description="Disordered" evidence="1">
    <location>
        <begin position="415"/>
        <end position="437"/>
    </location>
</feature>
<keyword evidence="2" id="KW-0732">Signal</keyword>
<name>A0A7J6P4T7_PEROL</name>
<evidence type="ECO:0000256" key="1">
    <source>
        <dbReference type="SAM" id="MobiDB-lite"/>
    </source>
</evidence>
<evidence type="ECO:0000313" key="3">
    <source>
        <dbReference type="EMBL" id="KAF4691164.1"/>
    </source>
</evidence>
<protein>
    <submittedName>
        <fullName evidence="3">Uncharacterized protein</fullName>
    </submittedName>
</protein>
<dbReference type="Proteomes" id="UP000541610">
    <property type="component" value="Unassembled WGS sequence"/>
</dbReference>
<dbReference type="EMBL" id="JABANP010000084">
    <property type="protein sequence ID" value="KAF4691164.1"/>
    <property type="molecule type" value="Genomic_DNA"/>
</dbReference>